<evidence type="ECO:0000313" key="3">
    <source>
        <dbReference type="Proteomes" id="UP000299102"/>
    </source>
</evidence>
<dbReference type="EMBL" id="BGZK01000023">
    <property type="protein sequence ID" value="GBP06778.1"/>
    <property type="molecule type" value="Genomic_DNA"/>
</dbReference>
<protein>
    <submittedName>
        <fullName evidence="2">Uncharacterized protein</fullName>
    </submittedName>
</protein>
<keyword evidence="3" id="KW-1185">Reference proteome</keyword>
<sequence>MPGQTTSSWPPRGTLRRGTYASAVALSAELSTAHNYNLGHGVAATKVSRALARRQRRRDGNLNVKTAVVRVPRAATGRAGAREEVQQEIADASPHRAADDSLRPPPADRGNLRLFYPFLGSVPKGYQRDFIAKASPSNRRSITEMKLIHNAVTMNASTSYTSRRCVCAGSSRRPATPTPRAARGAAEGRPLELG</sequence>
<evidence type="ECO:0000313" key="2">
    <source>
        <dbReference type="EMBL" id="GBP06778.1"/>
    </source>
</evidence>
<comment type="caution">
    <text evidence="2">The sequence shown here is derived from an EMBL/GenBank/DDBJ whole genome shotgun (WGS) entry which is preliminary data.</text>
</comment>
<proteinExistence type="predicted"/>
<accession>A0A4C1T016</accession>
<feature type="compositionally biased region" description="Basic and acidic residues" evidence="1">
    <location>
        <begin position="93"/>
        <end position="102"/>
    </location>
</feature>
<dbReference type="AlphaFoldDB" id="A0A4C1T016"/>
<organism evidence="2 3">
    <name type="scientific">Eumeta variegata</name>
    <name type="common">Bagworm moth</name>
    <name type="synonym">Eumeta japonica</name>
    <dbReference type="NCBI Taxonomy" id="151549"/>
    <lineage>
        <taxon>Eukaryota</taxon>
        <taxon>Metazoa</taxon>
        <taxon>Ecdysozoa</taxon>
        <taxon>Arthropoda</taxon>
        <taxon>Hexapoda</taxon>
        <taxon>Insecta</taxon>
        <taxon>Pterygota</taxon>
        <taxon>Neoptera</taxon>
        <taxon>Endopterygota</taxon>
        <taxon>Lepidoptera</taxon>
        <taxon>Glossata</taxon>
        <taxon>Ditrysia</taxon>
        <taxon>Tineoidea</taxon>
        <taxon>Psychidae</taxon>
        <taxon>Oiketicinae</taxon>
        <taxon>Eumeta</taxon>
    </lineage>
</organism>
<feature type="region of interest" description="Disordered" evidence="1">
    <location>
        <begin position="169"/>
        <end position="194"/>
    </location>
</feature>
<evidence type="ECO:0000256" key="1">
    <source>
        <dbReference type="SAM" id="MobiDB-lite"/>
    </source>
</evidence>
<feature type="compositionally biased region" description="Low complexity" evidence="1">
    <location>
        <begin position="172"/>
        <end position="188"/>
    </location>
</feature>
<gene>
    <name evidence="2" type="ORF">EVAR_92706_1</name>
</gene>
<feature type="region of interest" description="Disordered" evidence="1">
    <location>
        <begin position="75"/>
        <end position="109"/>
    </location>
</feature>
<name>A0A4C1T016_EUMVA</name>
<dbReference type="Proteomes" id="UP000299102">
    <property type="component" value="Unassembled WGS sequence"/>
</dbReference>
<reference evidence="2 3" key="1">
    <citation type="journal article" date="2019" name="Commun. Biol.">
        <title>The bagworm genome reveals a unique fibroin gene that provides high tensile strength.</title>
        <authorList>
            <person name="Kono N."/>
            <person name="Nakamura H."/>
            <person name="Ohtoshi R."/>
            <person name="Tomita M."/>
            <person name="Numata K."/>
            <person name="Arakawa K."/>
        </authorList>
    </citation>
    <scope>NUCLEOTIDE SEQUENCE [LARGE SCALE GENOMIC DNA]</scope>
</reference>